<protein>
    <submittedName>
        <fullName evidence="2">Uncharacterized protein</fullName>
    </submittedName>
</protein>
<proteinExistence type="predicted"/>
<dbReference type="EMBL" id="MZXV01000032">
    <property type="protein sequence ID" value="PZV37607.1"/>
    <property type="molecule type" value="Genomic_DNA"/>
</dbReference>
<reference evidence="3" key="1">
    <citation type="submission" date="2017-03" db="EMBL/GenBank/DDBJ databases">
        <authorList>
            <person name="Safronova V.I."/>
            <person name="Sazanova A.L."/>
            <person name="Chirak E.R."/>
        </authorList>
    </citation>
    <scope>NUCLEOTIDE SEQUENCE [LARGE SCALE GENOMIC DNA]</scope>
    <source>
        <strain evidence="3">Ach-343</strain>
    </source>
</reference>
<feature type="compositionally biased region" description="Acidic residues" evidence="1">
    <location>
        <begin position="55"/>
        <end position="100"/>
    </location>
</feature>
<organism evidence="2 3">
    <name type="scientific">Mesorhizobium kowhaii</name>
    <dbReference type="NCBI Taxonomy" id="1300272"/>
    <lineage>
        <taxon>Bacteria</taxon>
        <taxon>Pseudomonadati</taxon>
        <taxon>Pseudomonadota</taxon>
        <taxon>Alphaproteobacteria</taxon>
        <taxon>Hyphomicrobiales</taxon>
        <taxon>Phyllobacteriaceae</taxon>
        <taxon>Mesorhizobium</taxon>
    </lineage>
</organism>
<feature type="region of interest" description="Disordered" evidence="1">
    <location>
        <begin position="55"/>
        <end position="113"/>
    </location>
</feature>
<gene>
    <name evidence="2" type="ORF">B5V02_15085</name>
</gene>
<dbReference type="Proteomes" id="UP000248616">
    <property type="component" value="Unassembled WGS sequence"/>
</dbReference>
<sequence>MNAHIRTLKPLGCPQGVDPRTWRQSVEKRLNDLLDRAMSLITALDLMEADCDLEETADDEPSLGCLDDLEQDNCDDEDGGDTEPNGDETDYSATEDEMGTCDERDPAAAPMARQAMQRLREIQQVPS</sequence>
<keyword evidence="3" id="KW-1185">Reference proteome</keyword>
<evidence type="ECO:0000256" key="1">
    <source>
        <dbReference type="SAM" id="MobiDB-lite"/>
    </source>
</evidence>
<comment type="caution">
    <text evidence="2">The sequence shown here is derived from an EMBL/GenBank/DDBJ whole genome shotgun (WGS) entry which is preliminary data.</text>
</comment>
<name>A0A2W7C400_9HYPH</name>
<accession>A0A2W7C400</accession>
<evidence type="ECO:0000313" key="3">
    <source>
        <dbReference type="Proteomes" id="UP000248616"/>
    </source>
</evidence>
<dbReference type="AlphaFoldDB" id="A0A2W7C400"/>
<evidence type="ECO:0000313" key="2">
    <source>
        <dbReference type="EMBL" id="PZV37607.1"/>
    </source>
</evidence>